<evidence type="ECO:0000313" key="2">
    <source>
        <dbReference type="Proteomes" id="UP000299102"/>
    </source>
</evidence>
<reference evidence="1 2" key="1">
    <citation type="journal article" date="2019" name="Commun. Biol.">
        <title>The bagworm genome reveals a unique fibroin gene that provides high tensile strength.</title>
        <authorList>
            <person name="Kono N."/>
            <person name="Nakamura H."/>
            <person name="Ohtoshi R."/>
            <person name="Tomita M."/>
            <person name="Numata K."/>
            <person name="Arakawa K."/>
        </authorList>
    </citation>
    <scope>NUCLEOTIDE SEQUENCE [LARGE SCALE GENOMIC DNA]</scope>
</reference>
<comment type="caution">
    <text evidence="1">The sequence shown here is derived from an EMBL/GenBank/DDBJ whole genome shotgun (WGS) entry which is preliminary data.</text>
</comment>
<proteinExistence type="predicted"/>
<dbReference type="EMBL" id="BGZK01000616">
    <property type="protein sequence ID" value="GBP53131.1"/>
    <property type="molecule type" value="Genomic_DNA"/>
</dbReference>
<organism evidence="1 2">
    <name type="scientific">Eumeta variegata</name>
    <name type="common">Bagworm moth</name>
    <name type="synonym">Eumeta japonica</name>
    <dbReference type="NCBI Taxonomy" id="151549"/>
    <lineage>
        <taxon>Eukaryota</taxon>
        <taxon>Metazoa</taxon>
        <taxon>Ecdysozoa</taxon>
        <taxon>Arthropoda</taxon>
        <taxon>Hexapoda</taxon>
        <taxon>Insecta</taxon>
        <taxon>Pterygota</taxon>
        <taxon>Neoptera</taxon>
        <taxon>Endopterygota</taxon>
        <taxon>Lepidoptera</taxon>
        <taxon>Glossata</taxon>
        <taxon>Ditrysia</taxon>
        <taxon>Tineoidea</taxon>
        <taxon>Psychidae</taxon>
        <taxon>Oiketicinae</taxon>
        <taxon>Eumeta</taxon>
    </lineage>
</organism>
<keyword evidence="2" id="KW-1185">Reference proteome</keyword>
<sequence>MQAQRGSWAVDTRCHQRDDNIRELTYYPRYENEKWVGWLLAYHTLTDNGREVAVSVVEFRPLSESDQLPPLFSIIPILDSIRYPIPFREASNALATPPGLRVTMGSGDRLLSDGSPDRLPLEPTHVKDILRKSSIQISYSAMVIKINDSVKKRDTKVYVSKTKGMVFERGESTTEFNIYIEDERVEHMKVFLYLGGLFTTDDKNERDIERRVNAGNKMPIVLTRAKVSHDKRVLHFIIRY</sequence>
<name>A0A4C1WPC1_EUMVA</name>
<protein>
    <submittedName>
        <fullName evidence="1">Uncharacterized protein</fullName>
    </submittedName>
</protein>
<evidence type="ECO:0000313" key="1">
    <source>
        <dbReference type="EMBL" id="GBP53131.1"/>
    </source>
</evidence>
<dbReference type="Proteomes" id="UP000299102">
    <property type="component" value="Unassembled WGS sequence"/>
</dbReference>
<dbReference type="AlphaFoldDB" id="A0A4C1WPC1"/>
<gene>
    <name evidence="1" type="ORF">EVAR_97135_1</name>
</gene>
<accession>A0A4C1WPC1</accession>
<dbReference type="OrthoDB" id="425681at2759"/>